<organism evidence="2 3">
    <name type="scientific">Cocos nucifera</name>
    <name type="common">Coconut palm</name>
    <dbReference type="NCBI Taxonomy" id="13894"/>
    <lineage>
        <taxon>Eukaryota</taxon>
        <taxon>Viridiplantae</taxon>
        <taxon>Streptophyta</taxon>
        <taxon>Embryophyta</taxon>
        <taxon>Tracheophyta</taxon>
        <taxon>Spermatophyta</taxon>
        <taxon>Magnoliopsida</taxon>
        <taxon>Liliopsida</taxon>
        <taxon>Arecaceae</taxon>
        <taxon>Arecoideae</taxon>
        <taxon>Cocoseae</taxon>
        <taxon>Attaleinae</taxon>
        <taxon>Cocos</taxon>
    </lineage>
</organism>
<proteinExistence type="predicted"/>
<keyword evidence="1" id="KW-0472">Membrane</keyword>
<sequence>MESLNSVIRDYAFEELVGRRTGVPYEVSVPRNLSGIRSSVLRLRRGSLWTRGANLSSIHIPPGAMPVPSVRRLVIVYNDLGNRSSSYYNVPGYSLVAPVVGCLAYDASNVSSGITRELELALPGDGILVAFPQVNLPEGLMNSTIKCAAFGRSGSVHLDDMVSKNVCSAASTGYFAIVVPSVAPASPPSVEQKTESRWKVWAMASACGVVGLVLVGLVGLGIFGSVRNKKMEDMESQAEEGEALGTTWVGRSKMPSATMMRTQPVIEDGSAP</sequence>
<feature type="transmembrane region" description="Helical" evidence="1">
    <location>
        <begin position="200"/>
        <end position="224"/>
    </location>
</feature>
<reference evidence="2" key="1">
    <citation type="journal article" date="2017" name="Gigascience">
        <title>The genome draft of coconut (Cocos nucifera).</title>
        <authorList>
            <person name="Xiao Y."/>
            <person name="Xu P."/>
            <person name="Fan H."/>
            <person name="Baudouin L."/>
            <person name="Xia W."/>
            <person name="Bocs S."/>
            <person name="Xu J."/>
            <person name="Li Q."/>
            <person name="Guo A."/>
            <person name="Zhou L."/>
            <person name="Li J."/>
            <person name="Wu Y."/>
            <person name="Ma Z."/>
            <person name="Armero A."/>
            <person name="Issali A.E."/>
            <person name="Liu N."/>
            <person name="Peng M."/>
            <person name="Yang Y."/>
        </authorList>
    </citation>
    <scope>NUCLEOTIDE SEQUENCE</scope>
    <source>
        <tissue evidence="2">Spear leaf of Hainan Tall coconut</tissue>
    </source>
</reference>
<keyword evidence="1" id="KW-1133">Transmembrane helix</keyword>
<dbReference type="EMBL" id="CM017874">
    <property type="protein sequence ID" value="KAG1335148.1"/>
    <property type="molecule type" value="Genomic_DNA"/>
</dbReference>
<keyword evidence="3" id="KW-1185">Reference proteome</keyword>
<evidence type="ECO:0000313" key="3">
    <source>
        <dbReference type="Proteomes" id="UP000797356"/>
    </source>
</evidence>
<reference evidence="2" key="2">
    <citation type="submission" date="2019-07" db="EMBL/GenBank/DDBJ databases">
        <authorList>
            <person name="Yang Y."/>
            <person name="Bocs S."/>
            <person name="Baudouin L."/>
        </authorList>
    </citation>
    <scope>NUCLEOTIDE SEQUENCE</scope>
    <source>
        <tissue evidence="2">Spear leaf of Hainan Tall coconut</tissue>
    </source>
</reference>
<protein>
    <submittedName>
        <fullName evidence="2">Uncharacterized protein</fullName>
    </submittedName>
</protein>
<dbReference type="PANTHER" id="PTHR33512">
    <property type="entry name" value="PROTEIN, PUTATIVE (DUF1191)-RELATED"/>
    <property type="match status" value="1"/>
</dbReference>
<name>A0A8K0I3N6_COCNU</name>
<keyword evidence="1" id="KW-0812">Transmembrane</keyword>
<dbReference type="AlphaFoldDB" id="A0A8K0I3N6"/>
<dbReference type="InterPro" id="IPR010605">
    <property type="entry name" value="DUF1191"/>
</dbReference>
<dbReference type="Pfam" id="PF06697">
    <property type="entry name" value="DUF1191"/>
    <property type="match status" value="1"/>
</dbReference>
<dbReference type="Proteomes" id="UP000797356">
    <property type="component" value="Chromosome 3"/>
</dbReference>
<comment type="caution">
    <text evidence="2">The sequence shown here is derived from an EMBL/GenBank/DDBJ whole genome shotgun (WGS) entry which is preliminary data.</text>
</comment>
<evidence type="ECO:0000313" key="2">
    <source>
        <dbReference type="EMBL" id="KAG1335148.1"/>
    </source>
</evidence>
<accession>A0A8K0I3N6</accession>
<dbReference type="PANTHER" id="PTHR33512:SF33">
    <property type="entry name" value="OS06G0158800 PROTEIN"/>
    <property type="match status" value="1"/>
</dbReference>
<dbReference type="GO" id="GO:0016020">
    <property type="term" value="C:membrane"/>
    <property type="evidence" value="ECO:0007669"/>
    <property type="project" value="TreeGrafter"/>
</dbReference>
<gene>
    <name evidence="2" type="ORF">COCNU_03G012670</name>
</gene>
<dbReference type="OrthoDB" id="768690at2759"/>
<evidence type="ECO:0000256" key="1">
    <source>
        <dbReference type="SAM" id="Phobius"/>
    </source>
</evidence>